<evidence type="ECO:0000313" key="1">
    <source>
        <dbReference type="EMBL" id="KAL0404550.1"/>
    </source>
</evidence>
<organism evidence="1">
    <name type="scientific">Sesamum radiatum</name>
    <name type="common">Black benniseed</name>
    <dbReference type="NCBI Taxonomy" id="300843"/>
    <lineage>
        <taxon>Eukaryota</taxon>
        <taxon>Viridiplantae</taxon>
        <taxon>Streptophyta</taxon>
        <taxon>Embryophyta</taxon>
        <taxon>Tracheophyta</taxon>
        <taxon>Spermatophyta</taxon>
        <taxon>Magnoliopsida</taxon>
        <taxon>eudicotyledons</taxon>
        <taxon>Gunneridae</taxon>
        <taxon>Pentapetalae</taxon>
        <taxon>asterids</taxon>
        <taxon>lamiids</taxon>
        <taxon>Lamiales</taxon>
        <taxon>Pedaliaceae</taxon>
        <taxon>Sesamum</taxon>
    </lineage>
</organism>
<gene>
    <name evidence="1" type="ORF">Sradi_2095800</name>
</gene>
<dbReference type="EMBL" id="JACGWJ010000008">
    <property type="protein sequence ID" value="KAL0404550.1"/>
    <property type="molecule type" value="Genomic_DNA"/>
</dbReference>
<reference evidence="1" key="1">
    <citation type="submission" date="2020-06" db="EMBL/GenBank/DDBJ databases">
        <authorList>
            <person name="Li T."/>
            <person name="Hu X."/>
            <person name="Zhang T."/>
            <person name="Song X."/>
            <person name="Zhang H."/>
            <person name="Dai N."/>
            <person name="Sheng W."/>
            <person name="Hou X."/>
            <person name="Wei L."/>
        </authorList>
    </citation>
    <scope>NUCLEOTIDE SEQUENCE</scope>
    <source>
        <strain evidence="1">G02</strain>
        <tissue evidence="1">Leaf</tissue>
    </source>
</reference>
<sequence length="81" mass="9355">MDVANMSPEFLSSNMAQGLHNGGLADSLVGEPAVSWDDLLTRAEKFILIEESRRIRNIHQRYGYWENAGKTLTKRRRKEDY</sequence>
<comment type="caution">
    <text evidence="1">The sequence shown here is derived from an EMBL/GenBank/DDBJ whole genome shotgun (WGS) entry which is preliminary data.</text>
</comment>
<dbReference type="AlphaFoldDB" id="A0AAW2TJ24"/>
<protein>
    <submittedName>
        <fullName evidence="1">Uncharacterized protein</fullName>
    </submittedName>
</protein>
<reference evidence="1" key="2">
    <citation type="journal article" date="2024" name="Plant">
        <title>Genomic evolution and insights into agronomic trait innovations of Sesamum species.</title>
        <authorList>
            <person name="Miao H."/>
            <person name="Wang L."/>
            <person name="Qu L."/>
            <person name="Liu H."/>
            <person name="Sun Y."/>
            <person name="Le M."/>
            <person name="Wang Q."/>
            <person name="Wei S."/>
            <person name="Zheng Y."/>
            <person name="Lin W."/>
            <person name="Duan Y."/>
            <person name="Cao H."/>
            <person name="Xiong S."/>
            <person name="Wang X."/>
            <person name="Wei L."/>
            <person name="Li C."/>
            <person name="Ma Q."/>
            <person name="Ju M."/>
            <person name="Zhao R."/>
            <person name="Li G."/>
            <person name="Mu C."/>
            <person name="Tian Q."/>
            <person name="Mei H."/>
            <person name="Zhang T."/>
            <person name="Gao T."/>
            <person name="Zhang H."/>
        </authorList>
    </citation>
    <scope>NUCLEOTIDE SEQUENCE</scope>
    <source>
        <strain evidence="1">G02</strain>
    </source>
</reference>
<name>A0AAW2TJ24_SESRA</name>
<accession>A0AAW2TJ24</accession>
<proteinExistence type="predicted"/>